<dbReference type="AlphaFoldDB" id="A0A1G2T195"/>
<gene>
    <name evidence="1" type="ORF">A2665_01015</name>
</gene>
<comment type="caution">
    <text evidence="1">The sequence shown here is derived from an EMBL/GenBank/DDBJ whole genome shotgun (WGS) entry which is preliminary data.</text>
</comment>
<protein>
    <recommendedName>
        <fullName evidence="3">Methyltransferase type 11 domain-containing protein</fullName>
    </recommendedName>
</protein>
<sequence length="242" mass="28138">MKKFKVSYSYPLEHPIKVVIEKLSRLGLLGWLMQKYGKDVNVKDLVISERIIELPLFHQWVGKFFLKLEGTFLEIGHVASSTSLELASLGFDVTAIDLRDYPFTHKNLKSIKSDFLKHEFNRKFDCIFSLSTIEHFGFSKRYGGEDEADNHLDEAAFKKISELLAPGGKAIVSFPYAKTFVPDIWFRVYTRNDVESKLERYFQIEESRFYRRDDNEWTIVTRRDNDPVSPHDGAALFLLKGK</sequence>
<name>A0A1G2T195_9BACT</name>
<proteinExistence type="predicted"/>
<organism evidence="1 2">
    <name type="scientific">Candidatus Zambryskibacteria bacterium RIFCSPHIGHO2_01_FULL_46_30</name>
    <dbReference type="NCBI Taxonomy" id="1802739"/>
    <lineage>
        <taxon>Bacteria</taxon>
        <taxon>Candidatus Zambryskiibacteriota</taxon>
    </lineage>
</organism>
<accession>A0A1G2T195</accession>
<dbReference type="Gene3D" id="3.40.50.150">
    <property type="entry name" value="Vaccinia Virus protein VP39"/>
    <property type="match status" value="1"/>
</dbReference>
<evidence type="ECO:0000313" key="2">
    <source>
        <dbReference type="Proteomes" id="UP000177746"/>
    </source>
</evidence>
<dbReference type="InterPro" id="IPR029063">
    <property type="entry name" value="SAM-dependent_MTases_sf"/>
</dbReference>
<evidence type="ECO:0000313" key="1">
    <source>
        <dbReference type="EMBL" id="OHA91056.1"/>
    </source>
</evidence>
<evidence type="ECO:0008006" key="3">
    <source>
        <dbReference type="Google" id="ProtNLM"/>
    </source>
</evidence>
<dbReference type="EMBL" id="MHVI01000021">
    <property type="protein sequence ID" value="OHA91056.1"/>
    <property type="molecule type" value="Genomic_DNA"/>
</dbReference>
<dbReference type="Proteomes" id="UP000177746">
    <property type="component" value="Unassembled WGS sequence"/>
</dbReference>
<reference evidence="1 2" key="1">
    <citation type="journal article" date="2016" name="Nat. Commun.">
        <title>Thousands of microbial genomes shed light on interconnected biogeochemical processes in an aquifer system.</title>
        <authorList>
            <person name="Anantharaman K."/>
            <person name="Brown C.T."/>
            <person name="Hug L.A."/>
            <person name="Sharon I."/>
            <person name="Castelle C.J."/>
            <person name="Probst A.J."/>
            <person name="Thomas B.C."/>
            <person name="Singh A."/>
            <person name="Wilkins M.J."/>
            <person name="Karaoz U."/>
            <person name="Brodie E.L."/>
            <person name="Williams K.H."/>
            <person name="Hubbard S.S."/>
            <person name="Banfield J.F."/>
        </authorList>
    </citation>
    <scope>NUCLEOTIDE SEQUENCE [LARGE SCALE GENOMIC DNA]</scope>
</reference>
<dbReference type="SUPFAM" id="SSF53335">
    <property type="entry name" value="S-adenosyl-L-methionine-dependent methyltransferases"/>
    <property type="match status" value="1"/>
</dbReference>